<feature type="transmembrane region" description="Helical" evidence="6">
    <location>
        <begin position="188"/>
        <end position="213"/>
    </location>
</feature>
<dbReference type="STRING" id="1121316.SAMN02745207_00357"/>
<feature type="transmembrane region" description="Helical" evidence="6">
    <location>
        <begin position="39"/>
        <end position="59"/>
    </location>
</feature>
<organism evidence="7 8">
    <name type="scientific">Clostridium grantii DSM 8605</name>
    <dbReference type="NCBI Taxonomy" id="1121316"/>
    <lineage>
        <taxon>Bacteria</taxon>
        <taxon>Bacillati</taxon>
        <taxon>Bacillota</taxon>
        <taxon>Clostridia</taxon>
        <taxon>Eubacteriales</taxon>
        <taxon>Clostridiaceae</taxon>
        <taxon>Clostridium</taxon>
    </lineage>
</organism>
<dbReference type="OrthoDB" id="3181470at2"/>
<comment type="subcellular location">
    <subcellularLocation>
        <location evidence="6">Cell membrane</location>
        <topology evidence="6">Multi-pass membrane protein</topology>
    </subcellularLocation>
    <subcellularLocation>
        <location evidence="1">Membrane</location>
        <topology evidence="1">Multi-pass membrane protein</topology>
    </subcellularLocation>
</comment>
<dbReference type="RefSeq" id="WP_073336366.1">
    <property type="nucleotide sequence ID" value="NZ_FQXM01000002.1"/>
</dbReference>
<proteinExistence type="inferred from homology"/>
<dbReference type="GO" id="GO:0005886">
    <property type="term" value="C:plasma membrane"/>
    <property type="evidence" value="ECO:0007669"/>
    <property type="project" value="UniProtKB-SubCell"/>
</dbReference>
<evidence type="ECO:0000256" key="2">
    <source>
        <dbReference type="ARBA" id="ARBA00009142"/>
    </source>
</evidence>
<feature type="transmembrane region" description="Helical" evidence="6">
    <location>
        <begin position="131"/>
        <end position="151"/>
    </location>
</feature>
<feature type="transmembrane region" description="Helical" evidence="6">
    <location>
        <begin position="233"/>
        <end position="254"/>
    </location>
</feature>
<feature type="transmembrane region" description="Helical" evidence="6">
    <location>
        <begin position="101"/>
        <end position="119"/>
    </location>
</feature>
<name>A0A1M5QZ55_9CLOT</name>
<dbReference type="InterPro" id="IPR051598">
    <property type="entry name" value="TSUP/Inactive_protease-like"/>
</dbReference>
<dbReference type="InterPro" id="IPR002781">
    <property type="entry name" value="TM_pro_TauE-like"/>
</dbReference>
<comment type="similarity">
    <text evidence="2 6">Belongs to the 4-toluene sulfonate uptake permease (TSUP) (TC 2.A.102) family.</text>
</comment>
<dbReference type="PANTHER" id="PTHR43701">
    <property type="entry name" value="MEMBRANE TRANSPORTER PROTEIN MJ0441-RELATED"/>
    <property type="match status" value="1"/>
</dbReference>
<keyword evidence="5 6" id="KW-0472">Membrane</keyword>
<keyword evidence="6" id="KW-1003">Cell membrane</keyword>
<sequence>MELIYFIIALLATTLGTMTGLGAGVIIKPLLDTFAHFDLSTTGLLSSFAVFFMAIVSTIKQWKVGFKFEKRLYVISAGAIMGGIIGNLLFGKFLLIVPEDIGKAIQALILALLLIMVIFRSKLPHFHIKNLIATFIIGIILGTIASFLGIGGGPFNVAVLIMFFAMDIKKAAINSVFIILLSQFSKLLTILITTGFSSYNLKMLWFMIPASIIGGHMGTKLNHHISSEKIHKIFILLVILMVALNVYNAIEFLFL</sequence>
<gene>
    <name evidence="7" type="ORF">SAMN02745207_00357</name>
</gene>
<accession>A0A1M5QZ55</accession>
<dbReference type="AlphaFoldDB" id="A0A1M5QZ55"/>
<keyword evidence="8" id="KW-1185">Reference proteome</keyword>
<dbReference type="EMBL" id="FQXM01000002">
    <property type="protein sequence ID" value="SHH18813.1"/>
    <property type="molecule type" value="Genomic_DNA"/>
</dbReference>
<evidence type="ECO:0000256" key="3">
    <source>
        <dbReference type="ARBA" id="ARBA00022692"/>
    </source>
</evidence>
<dbReference type="PANTHER" id="PTHR43701:SF2">
    <property type="entry name" value="MEMBRANE TRANSPORTER PROTEIN YJNA-RELATED"/>
    <property type="match status" value="1"/>
</dbReference>
<keyword evidence="4 6" id="KW-1133">Transmembrane helix</keyword>
<evidence type="ECO:0000313" key="7">
    <source>
        <dbReference type="EMBL" id="SHH18813.1"/>
    </source>
</evidence>
<evidence type="ECO:0000256" key="1">
    <source>
        <dbReference type="ARBA" id="ARBA00004141"/>
    </source>
</evidence>
<evidence type="ECO:0000256" key="6">
    <source>
        <dbReference type="RuleBase" id="RU363041"/>
    </source>
</evidence>
<evidence type="ECO:0000256" key="5">
    <source>
        <dbReference type="ARBA" id="ARBA00023136"/>
    </source>
</evidence>
<protein>
    <recommendedName>
        <fullName evidence="6">Probable membrane transporter protein</fullName>
    </recommendedName>
</protein>
<keyword evidence="3 6" id="KW-0812">Transmembrane</keyword>
<reference evidence="7 8" key="1">
    <citation type="submission" date="2016-11" db="EMBL/GenBank/DDBJ databases">
        <authorList>
            <person name="Jaros S."/>
            <person name="Januszkiewicz K."/>
            <person name="Wedrychowicz H."/>
        </authorList>
    </citation>
    <scope>NUCLEOTIDE SEQUENCE [LARGE SCALE GENOMIC DNA]</scope>
    <source>
        <strain evidence="7 8">DSM 8605</strain>
    </source>
</reference>
<evidence type="ECO:0000313" key="8">
    <source>
        <dbReference type="Proteomes" id="UP000184447"/>
    </source>
</evidence>
<dbReference type="Pfam" id="PF01925">
    <property type="entry name" value="TauE"/>
    <property type="match status" value="1"/>
</dbReference>
<evidence type="ECO:0000256" key="4">
    <source>
        <dbReference type="ARBA" id="ARBA00022989"/>
    </source>
</evidence>
<feature type="transmembrane region" description="Helical" evidence="6">
    <location>
        <begin position="71"/>
        <end position="95"/>
    </location>
</feature>
<dbReference type="Proteomes" id="UP000184447">
    <property type="component" value="Unassembled WGS sequence"/>
</dbReference>